<evidence type="ECO:0000256" key="5">
    <source>
        <dbReference type="ARBA" id="ARBA00022763"/>
    </source>
</evidence>
<evidence type="ECO:0000256" key="4">
    <source>
        <dbReference type="ARBA" id="ARBA00022741"/>
    </source>
</evidence>
<comment type="similarity">
    <text evidence="2 13 14">Belongs to the UvrB family.</text>
</comment>
<dbReference type="InterPro" id="IPR004807">
    <property type="entry name" value="UvrB"/>
</dbReference>
<dbReference type="OrthoDB" id="9806651at2"/>
<evidence type="ECO:0000313" key="19">
    <source>
        <dbReference type="EMBL" id="PJZ68745.1"/>
    </source>
</evidence>
<feature type="domain" description="Helicase ATP-binding" evidence="17">
    <location>
        <begin position="26"/>
        <end position="177"/>
    </location>
</feature>
<keyword evidence="5 13" id="KW-0227">DNA damage</keyword>
<dbReference type="Pfam" id="PF17757">
    <property type="entry name" value="UvrB_inter"/>
    <property type="match status" value="1"/>
</dbReference>
<dbReference type="Gene3D" id="4.10.860.10">
    <property type="entry name" value="UVR domain"/>
    <property type="match status" value="1"/>
</dbReference>
<dbReference type="Pfam" id="PF12344">
    <property type="entry name" value="UvrB"/>
    <property type="match status" value="1"/>
</dbReference>
<proteinExistence type="inferred from homology"/>
<gene>
    <name evidence="13" type="primary">uvrB</name>
    <name evidence="19" type="ORF">CH360_14425</name>
    <name evidence="20" type="ORF">CH373_03545</name>
</gene>
<keyword evidence="10 13" id="KW-0742">SOS response</keyword>
<comment type="subunit">
    <text evidence="11 13 14">Forms a heterotetramer with UvrA during the search for lesions. Interacts with UvrC in an incision complex.</text>
</comment>
<dbReference type="GO" id="GO:0005737">
    <property type="term" value="C:cytoplasm"/>
    <property type="evidence" value="ECO:0007669"/>
    <property type="project" value="UniProtKB-SubCell"/>
</dbReference>
<evidence type="ECO:0000256" key="3">
    <source>
        <dbReference type="ARBA" id="ARBA00022490"/>
    </source>
</evidence>
<dbReference type="InterPro" id="IPR036876">
    <property type="entry name" value="UVR_dom_sf"/>
</dbReference>
<dbReference type="GO" id="GO:0009432">
    <property type="term" value="P:SOS response"/>
    <property type="evidence" value="ECO:0007669"/>
    <property type="project" value="UniProtKB-UniRule"/>
</dbReference>
<evidence type="ECO:0000259" key="18">
    <source>
        <dbReference type="PROSITE" id="PS51194"/>
    </source>
</evidence>
<dbReference type="SUPFAM" id="SSF46600">
    <property type="entry name" value="C-terminal UvrC-binding domain of UvrB"/>
    <property type="match status" value="1"/>
</dbReference>
<keyword evidence="9 13" id="KW-0234">DNA repair</keyword>
<evidence type="ECO:0000256" key="12">
    <source>
        <dbReference type="ARBA" id="ARBA00029504"/>
    </source>
</evidence>
<dbReference type="Proteomes" id="UP000231990">
    <property type="component" value="Unassembled WGS sequence"/>
</dbReference>
<evidence type="ECO:0000313" key="21">
    <source>
        <dbReference type="Proteomes" id="UP000231962"/>
    </source>
</evidence>
<dbReference type="CDD" id="cd18790">
    <property type="entry name" value="SF2_C_UvrB"/>
    <property type="match status" value="1"/>
</dbReference>
<dbReference type="InterPro" id="IPR001650">
    <property type="entry name" value="Helicase_C-like"/>
</dbReference>
<comment type="function">
    <text evidence="13">The UvrABC repair system catalyzes the recognition and processing of DNA lesions. A damage recognition complex composed of 2 UvrA and 2 UvrB subunits scans DNA for abnormalities. Upon binding of the UvrA(2)B(2) complex to a putative damaged site, the DNA wraps around one UvrB monomer. DNA wrap is dependent on ATP binding by UvrB and probably causes local melting of the DNA helix, facilitating insertion of UvrB beta-hairpin between the DNA strands. Then UvrB probes one DNA strand for the presence of a lesion. If a lesion is found the UvrA subunits dissociate and the UvrB-DNA preincision complex is formed. This complex is subsequently bound by UvrC and the second UvrB is released. If no lesion is found, the DNA wraps around the other UvrB subunit that will check the other stand for damage.</text>
</comment>
<comment type="caution">
    <text evidence="20">The sequence shown here is derived from an EMBL/GenBank/DDBJ whole genome shotgun (WGS) entry which is preliminary data.</text>
</comment>
<dbReference type="InterPro" id="IPR006935">
    <property type="entry name" value="Helicase/UvrB_N"/>
</dbReference>
<feature type="binding site" evidence="13">
    <location>
        <begin position="39"/>
        <end position="46"/>
    </location>
    <ligand>
        <name>ATP</name>
        <dbReference type="ChEBI" id="CHEBI:30616"/>
    </ligand>
</feature>
<comment type="subcellular location">
    <subcellularLocation>
        <location evidence="1 13 14">Cytoplasm</location>
    </subcellularLocation>
</comment>
<evidence type="ECO:0000256" key="9">
    <source>
        <dbReference type="ARBA" id="ARBA00023204"/>
    </source>
</evidence>
<dbReference type="SMART" id="SM00487">
    <property type="entry name" value="DEXDc"/>
    <property type="match status" value="1"/>
</dbReference>
<dbReference type="PROSITE" id="PS51194">
    <property type="entry name" value="HELICASE_CTER"/>
    <property type="match status" value="1"/>
</dbReference>
<keyword evidence="6 13" id="KW-0228">DNA excision</keyword>
<evidence type="ECO:0000313" key="22">
    <source>
        <dbReference type="Proteomes" id="UP000231990"/>
    </source>
</evidence>
<dbReference type="GO" id="GO:0006289">
    <property type="term" value="P:nucleotide-excision repair"/>
    <property type="evidence" value="ECO:0007669"/>
    <property type="project" value="UniProtKB-UniRule"/>
</dbReference>
<dbReference type="InterPro" id="IPR014001">
    <property type="entry name" value="Helicase_ATP-bd"/>
</dbReference>
<keyword evidence="21" id="KW-1185">Reference proteome</keyword>
<reference evidence="21 22" key="1">
    <citation type="submission" date="2017-07" db="EMBL/GenBank/DDBJ databases">
        <title>Leptospira spp. isolated from tropical soils.</title>
        <authorList>
            <person name="Thibeaux R."/>
            <person name="Iraola G."/>
            <person name="Ferres I."/>
            <person name="Bierque E."/>
            <person name="Girault D."/>
            <person name="Soupe-Gilbert M.-E."/>
            <person name="Picardeau M."/>
            <person name="Goarant C."/>
        </authorList>
    </citation>
    <scope>NUCLEOTIDE SEQUENCE [LARGE SCALE GENOMIC DNA]</scope>
    <source>
        <strain evidence="20 22">FH1-B-B1</strain>
        <strain evidence="19 21">FH1-B-C1</strain>
    </source>
</reference>
<sequence length="658" mass="75667">MAAVFKLHSPYHAAGDQVQAIDKIVHAYQHGEEKVTLVGVTGSGKTFTMAEVIANLGLPTLVLSHNKTLAAQLFREFKEFFPENAVEYFVSYYDYYQPEAYVPSSDTFIEKDSSLNEEIDKLRLRATSSLLERDDVIIVSSVSCIYGLGSPEEYTNSVVAVKKGDHLDRDQVIRKLLHIQYLRNDTDFSRGNFRVRGDSIELYPSYHTDGIRIEFFGDEIDGISRIHPVTGQIISKLERCFIYPAKHFITSIPKVKEAILAIRSELVEQEDKFKKENKFLEAQRIVSRTNYDMEMLDEMGYCNGIENYSRHLTGRKQGERPACLIDYFRGEFLLIVDESHVTIPQVGGMFAGDKARKQTLVDFGFRLPSALDNRPLNFQEFETLTPKTLYVSATPAEYEFEKSKVVVEQIIRPTGLLDPVVEVRPTKNQIEDLLVEIRQRIEKQERVLVTTLTKKMAEDLSDYYKELGLKVSYLHSEVDTLERVEIIRDLRKGIYDVLVGINLLREGLDIPEVSLVAILDADKEGFLRNFKSLIQTIGRAARNVNGTAILYADHMTDSMKKAIEETHRRRTIQEDHNLKYRIAPMTIKKEVADIIERETRELTAEEEAMEQINKKFQQKNFNSKDELKEKIREEMLKAAKELDFERAAMLRDKMLSLK</sequence>
<feature type="short sequence motif" description="Beta-hairpin" evidence="13">
    <location>
        <begin position="92"/>
        <end position="115"/>
    </location>
</feature>
<protein>
    <recommendedName>
        <fullName evidence="12 13">UvrABC system protein B</fullName>
        <shortName evidence="13">Protein UvrB</shortName>
    </recommendedName>
    <alternativeName>
        <fullName evidence="13">Excinuclease ABC subunit B</fullName>
    </alternativeName>
</protein>
<evidence type="ECO:0000256" key="13">
    <source>
        <dbReference type="HAMAP-Rule" id="MF_00204"/>
    </source>
</evidence>
<dbReference type="SUPFAM" id="SSF52540">
    <property type="entry name" value="P-loop containing nucleoside triphosphate hydrolases"/>
    <property type="match status" value="2"/>
</dbReference>
<dbReference type="EMBL" id="NPDY01000016">
    <property type="protein sequence ID" value="PJZ68745.1"/>
    <property type="molecule type" value="Genomic_DNA"/>
</dbReference>
<dbReference type="GO" id="GO:0009380">
    <property type="term" value="C:excinuclease repair complex"/>
    <property type="evidence" value="ECO:0007669"/>
    <property type="project" value="InterPro"/>
</dbReference>
<dbReference type="CDD" id="cd17916">
    <property type="entry name" value="DEXHc_UvrB"/>
    <property type="match status" value="1"/>
</dbReference>
<keyword evidence="7 13" id="KW-0067">ATP-binding</keyword>
<dbReference type="Pfam" id="PF02151">
    <property type="entry name" value="UVR"/>
    <property type="match status" value="1"/>
</dbReference>
<evidence type="ECO:0000256" key="15">
    <source>
        <dbReference type="SAM" id="Coils"/>
    </source>
</evidence>
<dbReference type="GO" id="GO:0005524">
    <property type="term" value="F:ATP binding"/>
    <property type="evidence" value="ECO:0007669"/>
    <property type="project" value="UniProtKB-UniRule"/>
</dbReference>
<organism evidence="20 22">
    <name type="scientific">Leptospira perolatii</name>
    <dbReference type="NCBI Taxonomy" id="2023191"/>
    <lineage>
        <taxon>Bacteria</taxon>
        <taxon>Pseudomonadati</taxon>
        <taxon>Spirochaetota</taxon>
        <taxon>Spirochaetia</taxon>
        <taxon>Leptospirales</taxon>
        <taxon>Leptospiraceae</taxon>
        <taxon>Leptospira</taxon>
    </lineage>
</organism>
<dbReference type="Gene3D" id="3.40.50.300">
    <property type="entry name" value="P-loop containing nucleotide triphosphate hydrolases"/>
    <property type="match status" value="3"/>
</dbReference>
<evidence type="ECO:0000259" key="17">
    <source>
        <dbReference type="PROSITE" id="PS51192"/>
    </source>
</evidence>
<evidence type="ECO:0000313" key="20">
    <source>
        <dbReference type="EMBL" id="PJZ75100.1"/>
    </source>
</evidence>
<keyword evidence="4 13" id="KW-0547">Nucleotide-binding</keyword>
<keyword evidence="15" id="KW-0175">Coiled coil</keyword>
<dbReference type="InterPro" id="IPR041471">
    <property type="entry name" value="UvrB_inter"/>
</dbReference>
<dbReference type="Proteomes" id="UP000231962">
    <property type="component" value="Unassembled WGS sequence"/>
</dbReference>
<keyword evidence="8 13" id="KW-0267">Excision nuclease</keyword>
<evidence type="ECO:0000256" key="8">
    <source>
        <dbReference type="ARBA" id="ARBA00022881"/>
    </source>
</evidence>
<dbReference type="SMART" id="SM00490">
    <property type="entry name" value="HELICc"/>
    <property type="match status" value="1"/>
</dbReference>
<dbReference type="NCBIfam" id="NF003673">
    <property type="entry name" value="PRK05298.1"/>
    <property type="match status" value="1"/>
</dbReference>
<evidence type="ECO:0000259" key="16">
    <source>
        <dbReference type="PROSITE" id="PS50151"/>
    </source>
</evidence>
<dbReference type="InterPro" id="IPR001943">
    <property type="entry name" value="UVR_dom"/>
</dbReference>
<dbReference type="GO" id="GO:0003677">
    <property type="term" value="F:DNA binding"/>
    <property type="evidence" value="ECO:0007669"/>
    <property type="project" value="UniProtKB-UniRule"/>
</dbReference>
<evidence type="ECO:0000256" key="1">
    <source>
        <dbReference type="ARBA" id="ARBA00004496"/>
    </source>
</evidence>
<dbReference type="EMBL" id="NPDZ01000001">
    <property type="protein sequence ID" value="PJZ75100.1"/>
    <property type="molecule type" value="Genomic_DNA"/>
</dbReference>
<dbReference type="InterPro" id="IPR024759">
    <property type="entry name" value="UvrB_YAD/RRR_dom"/>
</dbReference>
<dbReference type="AlphaFoldDB" id="A0A2M9ZSP7"/>
<accession>A0A2M9ZSP7</accession>
<dbReference type="PROSITE" id="PS50151">
    <property type="entry name" value="UVR"/>
    <property type="match status" value="1"/>
</dbReference>
<evidence type="ECO:0000256" key="11">
    <source>
        <dbReference type="ARBA" id="ARBA00026033"/>
    </source>
</evidence>
<dbReference type="NCBIfam" id="TIGR00631">
    <property type="entry name" value="uvrb"/>
    <property type="match status" value="1"/>
</dbReference>
<feature type="coiled-coil region" evidence="15">
    <location>
        <begin position="595"/>
        <end position="648"/>
    </location>
</feature>
<keyword evidence="3 13" id="KW-0963">Cytoplasm</keyword>
<dbReference type="PANTHER" id="PTHR24029:SF0">
    <property type="entry name" value="UVRABC SYSTEM PROTEIN B"/>
    <property type="match status" value="1"/>
</dbReference>
<dbReference type="PROSITE" id="PS51192">
    <property type="entry name" value="HELICASE_ATP_BIND_1"/>
    <property type="match status" value="1"/>
</dbReference>
<dbReference type="Pfam" id="PF04851">
    <property type="entry name" value="ResIII"/>
    <property type="match status" value="1"/>
</dbReference>
<evidence type="ECO:0000256" key="6">
    <source>
        <dbReference type="ARBA" id="ARBA00022769"/>
    </source>
</evidence>
<evidence type="ECO:0000256" key="2">
    <source>
        <dbReference type="ARBA" id="ARBA00008533"/>
    </source>
</evidence>
<comment type="domain">
    <text evidence="13">The beta-hairpin motif is involved in DNA binding.</text>
</comment>
<evidence type="ECO:0000256" key="7">
    <source>
        <dbReference type="ARBA" id="ARBA00022840"/>
    </source>
</evidence>
<dbReference type="HAMAP" id="MF_00204">
    <property type="entry name" value="UvrB"/>
    <property type="match status" value="1"/>
</dbReference>
<evidence type="ECO:0000256" key="10">
    <source>
        <dbReference type="ARBA" id="ARBA00023236"/>
    </source>
</evidence>
<dbReference type="PANTHER" id="PTHR24029">
    <property type="entry name" value="UVRABC SYSTEM PROTEIN B"/>
    <property type="match status" value="1"/>
</dbReference>
<dbReference type="GO" id="GO:0016887">
    <property type="term" value="F:ATP hydrolysis activity"/>
    <property type="evidence" value="ECO:0007669"/>
    <property type="project" value="InterPro"/>
</dbReference>
<name>A0A2M9ZSP7_9LEPT</name>
<feature type="domain" description="Helicase C-terminal" evidence="18">
    <location>
        <begin position="429"/>
        <end position="591"/>
    </location>
</feature>
<evidence type="ECO:0000256" key="14">
    <source>
        <dbReference type="RuleBase" id="RU003587"/>
    </source>
</evidence>
<dbReference type="GO" id="GO:0009381">
    <property type="term" value="F:excinuclease ABC activity"/>
    <property type="evidence" value="ECO:0007669"/>
    <property type="project" value="UniProtKB-UniRule"/>
</dbReference>
<dbReference type="RefSeq" id="WP_100714760.1">
    <property type="nucleotide sequence ID" value="NZ_NPDY01000016.1"/>
</dbReference>
<dbReference type="Pfam" id="PF00271">
    <property type="entry name" value="Helicase_C"/>
    <property type="match status" value="1"/>
</dbReference>
<feature type="domain" description="UVR" evidence="16">
    <location>
        <begin position="625"/>
        <end position="658"/>
    </location>
</feature>
<dbReference type="InterPro" id="IPR027417">
    <property type="entry name" value="P-loop_NTPase"/>
</dbReference>